<evidence type="ECO:0000256" key="2">
    <source>
        <dbReference type="ARBA" id="ARBA00023180"/>
    </source>
</evidence>
<dbReference type="KEGG" id="hhu:AR456_16620"/>
<organism evidence="4 5">
    <name type="scientific">Halomonas huangheensis</name>
    <dbReference type="NCBI Taxonomy" id="1178482"/>
    <lineage>
        <taxon>Bacteria</taxon>
        <taxon>Pseudomonadati</taxon>
        <taxon>Pseudomonadota</taxon>
        <taxon>Gammaproteobacteria</taxon>
        <taxon>Oceanospirillales</taxon>
        <taxon>Halomonadaceae</taxon>
        <taxon>Halomonas</taxon>
    </lineage>
</organism>
<dbReference type="InterPro" id="IPR037359">
    <property type="entry name" value="NST/OST"/>
</dbReference>
<dbReference type="Proteomes" id="UP000019113">
    <property type="component" value="Unassembled WGS sequence"/>
</dbReference>
<dbReference type="AlphaFoldDB" id="W1NB21"/>
<dbReference type="STRING" id="1178482.AR456_16620"/>
<gene>
    <name evidence="4" type="ORF">BJB45_10415</name>
</gene>
<protein>
    <recommendedName>
        <fullName evidence="3">Sulfotransferase domain-containing protein</fullName>
    </recommendedName>
</protein>
<proteinExistence type="predicted"/>
<dbReference type="PANTHER" id="PTHR10605:SF56">
    <property type="entry name" value="BIFUNCTIONAL HEPARAN SULFATE N-DEACETYLASE_N-SULFOTRANSFERASE"/>
    <property type="match status" value="1"/>
</dbReference>
<evidence type="ECO:0000313" key="4">
    <source>
        <dbReference type="EMBL" id="ERL52371.1"/>
    </source>
</evidence>
<dbReference type="InterPro" id="IPR000863">
    <property type="entry name" value="Sulfotransferase_dom"/>
</dbReference>
<keyword evidence="5" id="KW-1185">Reference proteome</keyword>
<accession>W1NB21</accession>
<keyword evidence="2" id="KW-0325">Glycoprotein</keyword>
<evidence type="ECO:0000259" key="3">
    <source>
        <dbReference type="Pfam" id="PF00685"/>
    </source>
</evidence>
<dbReference type="GO" id="GO:0008146">
    <property type="term" value="F:sulfotransferase activity"/>
    <property type="evidence" value="ECO:0007669"/>
    <property type="project" value="InterPro"/>
</dbReference>
<evidence type="ECO:0000256" key="1">
    <source>
        <dbReference type="ARBA" id="ARBA00022679"/>
    </source>
</evidence>
<dbReference type="EMBL" id="AVBC01000019">
    <property type="protein sequence ID" value="ERL52371.1"/>
    <property type="molecule type" value="Genomic_DNA"/>
</dbReference>
<reference evidence="4 5" key="1">
    <citation type="submission" date="2013-08" db="EMBL/GenBank/DDBJ databases">
        <title>draft genome of Halomonas huanghegensis, strain BJGMM-B45T.</title>
        <authorList>
            <person name="Miao C."/>
            <person name="Wan Y."/>
            <person name="Jin W."/>
        </authorList>
    </citation>
    <scope>NUCLEOTIDE SEQUENCE [LARGE SCALE GENOMIC DNA]</scope>
    <source>
        <strain evidence="4 5">BJGMM-B45</strain>
    </source>
</reference>
<evidence type="ECO:0000313" key="5">
    <source>
        <dbReference type="Proteomes" id="UP000019113"/>
    </source>
</evidence>
<dbReference type="InterPro" id="IPR027417">
    <property type="entry name" value="P-loop_NTPase"/>
</dbReference>
<dbReference type="Pfam" id="PF00685">
    <property type="entry name" value="Sulfotransfer_1"/>
    <property type="match status" value="1"/>
</dbReference>
<dbReference type="Gene3D" id="3.40.50.300">
    <property type="entry name" value="P-loop containing nucleotide triphosphate hydrolases"/>
    <property type="match status" value="1"/>
</dbReference>
<comment type="caution">
    <text evidence="4">The sequence shown here is derived from an EMBL/GenBank/DDBJ whole genome shotgun (WGS) entry which is preliminary data.</text>
</comment>
<feature type="domain" description="Sulfotransferase" evidence="3">
    <location>
        <begin position="108"/>
        <end position="221"/>
    </location>
</feature>
<keyword evidence="1" id="KW-0808">Transferase</keyword>
<dbReference type="SUPFAM" id="SSF52540">
    <property type="entry name" value="P-loop containing nucleoside triphosphate hydrolases"/>
    <property type="match status" value="1"/>
</dbReference>
<name>W1NB21_9GAMM</name>
<dbReference type="PANTHER" id="PTHR10605">
    <property type="entry name" value="HEPARAN SULFATE SULFOTRANSFERASE"/>
    <property type="match status" value="1"/>
</dbReference>
<sequence>MNPVKELHYFDTLYGVRHQSILTEFSRTQFNRDLKKIVDADSFGFLNKRFKNHLRTNYLLSTHPVTQIDYLDLFRPNLMGNPLLGEITPEYMILPEEGIQHMRREVGKDAKIILLARDPVSRLISSFKLSKAYGRKAADSSSEKFNDELTSIVENEGDWLRHQDELNDYDTSLKKYKKHFNNVLFLYYKDLFKSPKKTHAALQEFLETDVSIEKYTNVVKKKVNSLEATGGVSKPLRKMLEERYHRQTNFLKEHFEREVL</sequence>